<comment type="caution">
    <text evidence="1">The sequence shown here is derived from an EMBL/GenBank/DDBJ whole genome shotgun (WGS) entry which is preliminary data.</text>
</comment>
<keyword evidence="2" id="KW-1185">Reference proteome</keyword>
<sequence length="215" mass="24817">MENWTFDHLPDDFVRYVYDGCVALGRRMATEPDLQRQIEDVIREQISRTPTEALEIEQGLTVLTGPVIAQAVMGCLRYLETHDEMEDLRKAGFDAAVLNFIRYLVSRYGPVLKAIRRRHNHPLGWHKFGHAIMTMETGTKHIHVKLVRNDDEVIHLEDDAESMLRLVNFLLKSIESADDHGSYDAATVQELTERYHRILEQAGDSRATRLPRTEH</sequence>
<evidence type="ECO:0000313" key="1">
    <source>
        <dbReference type="EMBL" id="MCX7571059.1"/>
    </source>
</evidence>
<dbReference type="EMBL" id="JAPMLT010000008">
    <property type="protein sequence ID" value="MCX7571059.1"/>
    <property type="molecule type" value="Genomic_DNA"/>
</dbReference>
<organism evidence="1 2">
    <name type="scientific">Tumebacillus lacus</name>
    <dbReference type="NCBI Taxonomy" id="2995335"/>
    <lineage>
        <taxon>Bacteria</taxon>
        <taxon>Bacillati</taxon>
        <taxon>Bacillota</taxon>
        <taxon>Bacilli</taxon>
        <taxon>Bacillales</taxon>
        <taxon>Alicyclobacillaceae</taxon>
        <taxon>Tumebacillus</taxon>
    </lineage>
</organism>
<protein>
    <submittedName>
        <fullName evidence="1">Uncharacterized protein</fullName>
    </submittedName>
</protein>
<gene>
    <name evidence="1" type="ORF">OS242_14000</name>
</gene>
<name>A0ABT3X2C2_9BACL</name>
<proteinExistence type="predicted"/>
<evidence type="ECO:0000313" key="2">
    <source>
        <dbReference type="Proteomes" id="UP001208017"/>
    </source>
</evidence>
<dbReference type="RefSeq" id="WP_267152305.1">
    <property type="nucleotide sequence ID" value="NZ_JAPMLT010000008.1"/>
</dbReference>
<dbReference type="Proteomes" id="UP001208017">
    <property type="component" value="Unassembled WGS sequence"/>
</dbReference>
<accession>A0ABT3X2C2</accession>
<reference evidence="1 2" key="1">
    <citation type="submission" date="2022-11" db="EMBL/GenBank/DDBJ databases">
        <title>Study of microbial diversity in lake waters.</title>
        <authorList>
            <person name="Zhang J."/>
        </authorList>
    </citation>
    <scope>NUCLEOTIDE SEQUENCE [LARGE SCALE GENOMIC DNA]</scope>
    <source>
        <strain evidence="1 2">DT12</strain>
    </source>
</reference>